<dbReference type="AlphaFoldDB" id="A0A6I4TWD5"/>
<reference evidence="1 2" key="1">
    <citation type="submission" date="2019-12" db="EMBL/GenBank/DDBJ databases">
        <title>Genomic-based taxomic classification of the family Erythrobacteraceae.</title>
        <authorList>
            <person name="Xu L."/>
        </authorList>
    </citation>
    <scope>NUCLEOTIDE SEQUENCE [LARGE SCALE GENOMIC DNA]</scope>
    <source>
        <strain evidence="1 2">S36</strain>
    </source>
</reference>
<dbReference type="Proteomes" id="UP000469430">
    <property type="component" value="Unassembled WGS sequence"/>
</dbReference>
<keyword evidence="2" id="KW-1185">Reference proteome</keyword>
<protein>
    <submittedName>
        <fullName evidence="1">Uncharacterized protein</fullName>
    </submittedName>
</protein>
<gene>
    <name evidence="1" type="ORF">GRI97_10555</name>
</gene>
<evidence type="ECO:0000313" key="1">
    <source>
        <dbReference type="EMBL" id="MXO99431.1"/>
    </source>
</evidence>
<sequence length="301" mass="32813">MPSALRTIVENVATTGTVTIDRSRTRFANEPIWHNGGVEFWFDGAHINSQPNQVDPVTGTQVNDLAQGRTAIWQLSTGTIKYEENGWDFGTITGANNSLNIPTDVTTSIWGSGTENQHFGIVLYLRLPTEENWNPSGNILPFFHFDSPNGMYADPSMASISAMTGTTSKLIRMHRPVSTSARDTLDITVPSAAFGKFCQLAGWRDAAGVHLQLRYDNGDTGAVASHAITGSGNATNNFSTREGVIGFRTNYTTFATSGAASRWKLYAGGVENLRVSGRNFSDVLTSDWAWRLKMMTDGIYA</sequence>
<name>A0A6I4TWD5_9SPHN</name>
<organism evidence="1 2">
    <name type="scientific">Croceibacterium xixiisoli</name>
    <dbReference type="NCBI Taxonomy" id="1476466"/>
    <lineage>
        <taxon>Bacteria</taxon>
        <taxon>Pseudomonadati</taxon>
        <taxon>Pseudomonadota</taxon>
        <taxon>Alphaproteobacteria</taxon>
        <taxon>Sphingomonadales</taxon>
        <taxon>Erythrobacteraceae</taxon>
        <taxon>Croceibacterium</taxon>
    </lineage>
</organism>
<evidence type="ECO:0000313" key="2">
    <source>
        <dbReference type="Proteomes" id="UP000469430"/>
    </source>
</evidence>
<dbReference type="RefSeq" id="WP_161391153.1">
    <property type="nucleotide sequence ID" value="NZ_JBHSCP010000001.1"/>
</dbReference>
<accession>A0A6I4TWD5</accession>
<comment type="caution">
    <text evidence="1">The sequence shown here is derived from an EMBL/GenBank/DDBJ whole genome shotgun (WGS) entry which is preliminary data.</text>
</comment>
<dbReference type="EMBL" id="WTYJ01000002">
    <property type="protein sequence ID" value="MXO99431.1"/>
    <property type="molecule type" value="Genomic_DNA"/>
</dbReference>
<proteinExistence type="predicted"/>